<reference evidence="1 2" key="1">
    <citation type="submission" date="2014-02" db="EMBL/GenBank/DDBJ databases">
        <title>The small core and large imbalanced accessory genome model reveals a collaborative survival strategy of Sorangium cellulosum strains in nature.</title>
        <authorList>
            <person name="Han K."/>
            <person name="Peng R."/>
            <person name="Blom J."/>
            <person name="Li Y.-Z."/>
        </authorList>
    </citation>
    <scope>NUCLEOTIDE SEQUENCE [LARGE SCALE GENOMIC DNA]</scope>
    <source>
        <strain evidence="1 2">So0157-25</strain>
    </source>
</reference>
<comment type="caution">
    <text evidence="1">The sequence shown here is derived from an EMBL/GenBank/DDBJ whole genome shotgun (WGS) entry which is preliminary data.</text>
</comment>
<name>A0A150PNJ2_SORCE</name>
<dbReference type="EMBL" id="JELY01001016">
    <property type="protein sequence ID" value="KYF57210.1"/>
    <property type="molecule type" value="Genomic_DNA"/>
</dbReference>
<dbReference type="Pfam" id="PF09650">
    <property type="entry name" value="PHA_gran_rgn"/>
    <property type="match status" value="1"/>
</dbReference>
<dbReference type="InterPro" id="IPR013433">
    <property type="entry name" value="PHA_gran_rgn"/>
</dbReference>
<organism evidence="1 2">
    <name type="scientific">Sorangium cellulosum</name>
    <name type="common">Polyangium cellulosum</name>
    <dbReference type="NCBI Taxonomy" id="56"/>
    <lineage>
        <taxon>Bacteria</taxon>
        <taxon>Pseudomonadati</taxon>
        <taxon>Myxococcota</taxon>
        <taxon>Polyangia</taxon>
        <taxon>Polyangiales</taxon>
        <taxon>Polyangiaceae</taxon>
        <taxon>Sorangium</taxon>
    </lineage>
</organism>
<sequence length="98" mass="10762">MATIDIRRQHSLTKEEARTRAETLARGMEDKLGVQWRWEGDLIRFEAPGGAAKGTKGLVRVEASAVQVEIDLPFLLKAMKGTIESKVSEKLEAALGKA</sequence>
<dbReference type="NCBIfam" id="TIGR02610">
    <property type="entry name" value="PHA_gran_rgn"/>
    <property type="match status" value="1"/>
</dbReference>
<evidence type="ECO:0008006" key="3">
    <source>
        <dbReference type="Google" id="ProtNLM"/>
    </source>
</evidence>
<protein>
    <recommendedName>
        <fullName evidence="3">Polyhydroxyalkanoic acid system protein</fullName>
    </recommendedName>
</protein>
<proteinExistence type="predicted"/>
<accession>A0A150PNJ2</accession>
<gene>
    <name evidence="1" type="ORF">BE08_20745</name>
</gene>
<evidence type="ECO:0000313" key="2">
    <source>
        <dbReference type="Proteomes" id="UP000075420"/>
    </source>
</evidence>
<evidence type="ECO:0000313" key="1">
    <source>
        <dbReference type="EMBL" id="KYF57210.1"/>
    </source>
</evidence>
<dbReference type="Proteomes" id="UP000075420">
    <property type="component" value="Unassembled WGS sequence"/>
</dbReference>
<dbReference type="AlphaFoldDB" id="A0A150PNJ2"/>